<reference evidence="3 4" key="1">
    <citation type="submission" date="2024-02" db="EMBL/GenBank/DDBJ databases">
        <title>High-quality chromosome-scale genome assembly of Pensacola bahiagrass (Paspalum notatum Flugge var. saurae).</title>
        <authorList>
            <person name="Vega J.M."/>
            <person name="Podio M."/>
            <person name="Orjuela J."/>
            <person name="Siena L.A."/>
            <person name="Pessino S.C."/>
            <person name="Combes M.C."/>
            <person name="Mariac C."/>
            <person name="Albertini E."/>
            <person name="Pupilli F."/>
            <person name="Ortiz J.P.A."/>
            <person name="Leblanc O."/>
        </authorList>
    </citation>
    <scope>NUCLEOTIDE SEQUENCE [LARGE SCALE GENOMIC DNA]</scope>
    <source>
        <strain evidence="3">R1</strain>
        <tissue evidence="3">Leaf</tissue>
    </source>
</reference>
<dbReference type="GO" id="GO:0005657">
    <property type="term" value="C:replication fork"/>
    <property type="evidence" value="ECO:0007669"/>
    <property type="project" value="TreeGrafter"/>
</dbReference>
<evidence type="ECO:0000259" key="2">
    <source>
        <dbReference type="Pfam" id="PF21530"/>
    </source>
</evidence>
<dbReference type="Proteomes" id="UP001341281">
    <property type="component" value="Chromosome 04"/>
</dbReference>
<evidence type="ECO:0000256" key="1">
    <source>
        <dbReference type="SAM" id="MobiDB-lite"/>
    </source>
</evidence>
<organism evidence="3 4">
    <name type="scientific">Paspalum notatum var. saurae</name>
    <dbReference type="NCBI Taxonomy" id="547442"/>
    <lineage>
        <taxon>Eukaryota</taxon>
        <taxon>Viridiplantae</taxon>
        <taxon>Streptophyta</taxon>
        <taxon>Embryophyta</taxon>
        <taxon>Tracheophyta</taxon>
        <taxon>Spermatophyta</taxon>
        <taxon>Magnoliopsida</taxon>
        <taxon>Liliopsida</taxon>
        <taxon>Poales</taxon>
        <taxon>Poaceae</taxon>
        <taxon>PACMAD clade</taxon>
        <taxon>Panicoideae</taxon>
        <taxon>Andropogonodae</taxon>
        <taxon>Paspaleae</taxon>
        <taxon>Paspalinae</taxon>
        <taxon>Paspalum</taxon>
    </lineage>
</organism>
<protein>
    <recommendedName>
        <fullName evidence="2">DNA helicase Pif1-like 2B domain-containing protein</fullName>
    </recommendedName>
</protein>
<dbReference type="SUPFAM" id="SSF52540">
    <property type="entry name" value="P-loop containing nucleoside triphosphate hydrolases"/>
    <property type="match status" value="1"/>
</dbReference>
<proteinExistence type="predicted"/>
<dbReference type="PANTHER" id="PTHR23274">
    <property type="entry name" value="DNA HELICASE-RELATED"/>
    <property type="match status" value="1"/>
</dbReference>
<dbReference type="InterPro" id="IPR027417">
    <property type="entry name" value="P-loop_NTPase"/>
</dbReference>
<accession>A0AAQ3TCB9</accession>
<name>A0AAQ3TCB9_PASNO</name>
<dbReference type="InterPro" id="IPR049163">
    <property type="entry name" value="Pif1-like_2B_dom"/>
</dbReference>
<dbReference type="Pfam" id="PF21530">
    <property type="entry name" value="Pif1_2B_dom"/>
    <property type="match status" value="1"/>
</dbReference>
<keyword evidence="4" id="KW-1185">Reference proteome</keyword>
<dbReference type="PANTHER" id="PTHR23274:SF53">
    <property type="entry name" value="ATP-DEPENDENT DNA HELICASE"/>
    <property type="match status" value="1"/>
</dbReference>
<feature type="domain" description="DNA helicase Pif1-like 2B" evidence="2">
    <location>
        <begin position="227"/>
        <end position="273"/>
    </location>
</feature>
<dbReference type="GO" id="GO:0006260">
    <property type="term" value="P:DNA replication"/>
    <property type="evidence" value="ECO:0007669"/>
    <property type="project" value="TreeGrafter"/>
</dbReference>
<dbReference type="EMBL" id="CP144748">
    <property type="protein sequence ID" value="WVZ69995.1"/>
    <property type="molecule type" value="Genomic_DNA"/>
</dbReference>
<evidence type="ECO:0000313" key="4">
    <source>
        <dbReference type="Proteomes" id="UP001341281"/>
    </source>
</evidence>
<feature type="region of interest" description="Disordered" evidence="1">
    <location>
        <begin position="575"/>
        <end position="605"/>
    </location>
</feature>
<dbReference type="AlphaFoldDB" id="A0AAQ3TCB9"/>
<evidence type="ECO:0000313" key="3">
    <source>
        <dbReference type="EMBL" id="WVZ69995.1"/>
    </source>
</evidence>
<gene>
    <name evidence="3" type="ORF">U9M48_018704</name>
</gene>
<sequence length="605" mass="68464">MGGNIDKKINNGDGPYVFRVNGQIHHRIGSLLPLPNNCPKFAELYIFDTKNEIENRIRTLTREEPNEQNLDPEIVKGLQRMLDEYNPLVKIFRQARDFLEKHKGIDISVRIIGADKGDKIQYEIPHQEELAILIVVIEIPKEFLIQAKEDKIQASVESTYPDLQTKYTDPDYIKKRAILATTNDAVDEINDYIISLLPAPEREYYSADSISKCTDTLNDANILYPVEYLNTLNANNFPPHRLKLKVGTPVMLLRNLNQNLGLCNGTRIMMTQLGDTIIEGTIITGTHVGEKTHIPRINLTTKGNRWPFTLCRHQFPIKVCYSVTINKSQGQTLSNVGLYLKKKVFTHGQLYGLKILIENDDGSCGTMTENIVYKEMSITPLSQVRPRVYTYTICVRISRVWEFHGKNDDDTIKHLDLVVIDQKLNPMANQPLSSAAQLHVADKLIRQNNRSELPPEISAIVGEKLTVVIKVYPAKSIHKRGPNKDNKDPTFDILNIKKRHGKDLLLSMFKNEEDTSLLGTSSSQIPKLPPLEPIQQRSEEIKTSGSEAASPYDLQLMEIDQTSSFDNLSLLHKRDFSGADDSDREGTHGGDQLTVFAKASKRKND</sequence>